<accession>A0ABP9P490</accession>
<evidence type="ECO:0000313" key="14">
    <source>
        <dbReference type="EMBL" id="GAA5140574.1"/>
    </source>
</evidence>
<dbReference type="EMBL" id="BAABIA010000004">
    <property type="protein sequence ID" value="GAA5140574.1"/>
    <property type="molecule type" value="Genomic_DNA"/>
</dbReference>
<feature type="binding site" evidence="11">
    <location>
        <position position="520"/>
    </location>
    <ligand>
        <name>Zn(2+)</name>
        <dbReference type="ChEBI" id="CHEBI:29105"/>
        <label>2</label>
    </ligand>
</feature>
<protein>
    <recommendedName>
        <fullName evidence="11">Replication restart protein PriA</fullName>
    </recommendedName>
    <alternativeName>
        <fullName evidence="11">ATP-dependent DNA helicase PriA</fullName>
        <ecNumber evidence="11">5.6.2.4</ecNumber>
    </alternativeName>
    <alternativeName>
        <fullName evidence="11">DNA 3'-5' helicase PriA</fullName>
    </alternativeName>
</protein>
<evidence type="ECO:0000256" key="11">
    <source>
        <dbReference type="HAMAP-Rule" id="MF_00983"/>
    </source>
</evidence>
<dbReference type="InterPro" id="IPR001650">
    <property type="entry name" value="Helicase_C-like"/>
</dbReference>
<dbReference type="HAMAP" id="MF_00983">
    <property type="entry name" value="PriA"/>
    <property type="match status" value="1"/>
</dbReference>
<feature type="binding site" evidence="11">
    <location>
        <position position="511"/>
    </location>
    <ligand>
        <name>Zn(2+)</name>
        <dbReference type="ChEBI" id="CHEBI:29105"/>
        <label>1</label>
    </ligand>
</feature>
<feature type="binding site" evidence="11">
    <location>
        <position position="538"/>
    </location>
    <ligand>
        <name>Zn(2+)</name>
        <dbReference type="ChEBI" id="CHEBI:29105"/>
        <label>2</label>
    </ligand>
</feature>
<comment type="subunit">
    <text evidence="11">Component of the replication restart primosome.</text>
</comment>
<dbReference type="NCBIfam" id="TIGR00595">
    <property type="entry name" value="priA"/>
    <property type="match status" value="1"/>
</dbReference>
<organism evidence="14 15">
    <name type="scientific">Prosthecobacter algae</name>
    <dbReference type="NCBI Taxonomy" id="1144682"/>
    <lineage>
        <taxon>Bacteria</taxon>
        <taxon>Pseudomonadati</taxon>
        <taxon>Verrucomicrobiota</taxon>
        <taxon>Verrucomicrobiia</taxon>
        <taxon>Verrucomicrobiales</taxon>
        <taxon>Verrucomicrobiaceae</taxon>
        <taxon>Prosthecobacter</taxon>
    </lineage>
</organism>
<keyword evidence="6 11" id="KW-0347">Helicase</keyword>
<dbReference type="InterPro" id="IPR014001">
    <property type="entry name" value="Helicase_ATP-bd"/>
</dbReference>
<dbReference type="Pfam" id="PF00270">
    <property type="entry name" value="DEAD"/>
    <property type="match status" value="1"/>
</dbReference>
<feature type="binding site" evidence="11">
    <location>
        <position position="551"/>
    </location>
    <ligand>
        <name>Zn(2+)</name>
        <dbReference type="ChEBI" id="CHEBI:29105"/>
        <label>1</label>
    </ligand>
</feature>
<dbReference type="InterPro" id="IPR005259">
    <property type="entry name" value="PriA"/>
</dbReference>
<evidence type="ECO:0000256" key="6">
    <source>
        <dbReference type="ARBA" id="ARBA00022806"/>
    </source>
</evidence>
<dbReference type="SMART" id="SM00487">
    <property type="entry name" value="DEXDc"/>
    <property type="match status" value="1"/>
</dbReference>
<reference evidence="15" key="1">
    <citation type="journal article" date="2019" name="Int. J. Syst. Evol. Microbiol.">
        <title>The Global Catalogue of Microorganisms (GCM) 10K type strain sequencing project: providing services to taxonomists for standard genome sequencing and annotation.</title>
        <authorList>
            <consortium name="The Broad Institute Genomics Platform"/>
            <consortium name="The Broad Institute Genome Sequencing Center for Infectious Disease"/>
            <person name="Wu L."/>
            <person name="Ma J."/>
        </authorList>
    </citation>
    <scope>NUCLEOTIDE SEQUENCE [LARGE SCALE GENOMIC DNA]</scope>
    <source>
        <strain evidence="15">JCM 18053</strain>
    </source>
</reference>
<dbReference type="Pfam" id="PF18319">
    <property type="entry name" value="Zn_ribbon_PriA"/>
    <property type="match status" value="1"/>
</dbReference>
<evidence type="ECO:0000256" key="9">
    <source>
        <dbReference type="ARBA" id="ARBA00023125"/>
    </source>
</evidence>
<feature type="binding site" evidence="11">
    <location>
        <position position="517"/>
    </location>
    <ligand>
        <name>Zn(2+)</name>
        <dbReference type="ChEBI" id="CHEBI:29105"/>
        <label>2</label>
    </ligand>
</feature>
<proteinExistence type="inferred from homology"/>
<evidence type="ECO:0000256" key="10">
    <source>
        <dbReference type="ARBA" id="ARBA00023235"/>
    </source>
</evidence>
<evidence type="ECO:0000256" key="7">
    <source>
        <dbReference type="ARBA" id="ARBA00022833"/>
    </source>
</evidence>
<dbReference type="CDD" id="cd18804">
    <property type="entry name" value="SF2_C_priA"/>
    <property type="match status" value="1"/>
</dbReference>
<feature type="binding site" evidence="11">
    <location>
        <position position="548"/>
    </location>
    <ligand>
        <name>Zn(2+)</name>
        <dbReference type="ChEBI" id="CHEBI:29105"/>
        <label>1</label>
    </ligand>
</feature>
<keyword evidence="3 11" id="KW-0479">Metal-binding</keyword>
<sequence>MPDRPASSSRPAAQSLFDLGLPRPDGAASPALDAAQRIARVQIETAAALELDYAIPEKLERQIGIGTRVMVPLQHQRVSAVVIELLESTEYNAKLKEIASLVGSRPMFTPGLLKLANWISDYYVVPVNRVLRTMLPQAVREKPETFLTDSHLKLAKEPPPDVFEKLHSTAPMQARILEKLRSNGGEATLSELRRELPRATAIIKPLLKAGWITRSEVRVERDPFQTEEFLPSQPLTFTEEQKVAYEAVIVAMNGKVKEDPAAAETPAQDARTAVRTHPTLLLHGVTGSGKTEVYLQAIAEVLKRGQTALVLVPEISLTPQTIERFKARFSEQKDAIAVLHSHLSDGERHDEWFKIHEGRAKIVIGARSAIFAPLEDLGLIIVDEEHEPSYKQEDAPRYHARDVAVVRGRIERCPVLLGSATPSLESFQNASNGKYELLHMTKRTDGKSMPLIRIVDMRLERRKGTEVSFTNTGILSQKLRNAITDRLTKKEQTILFLNRRGFNTSLGCVSCGETVQCQECAIPMTLHKKDNRLVCHICGARRVPPSKCPSCKEPGLKYSGFGTERVEQAVREVFPQARMARVDTDTMQRKNQLRDTLKDFRAQKLDILIGTQMIAKGLDFPNVTLVGVLNADSALNLPDFRAAERTFQLLVQVAGRAGRGEVKGEVFVQTHAPHSPAIQFSRHNDYEGYAAQELEHRLAFKYPPYAHMVLISARGKHEAQAEFTLQTLHKRLEQGLPEGTIMGDPTPAALAKAHGQHRFQLLLRSEKIRVLCAHIKRVVDGLSVPADIYVSWDVDPMNVG</sequence>
<keyword evidence="9 11" id="KW-0238">DNA-binding</keyword>
<dbReference type="SMART" id="SM00490">
    <property type="entry name" value="HELICc"/>
    <property type="match status" value="1"/>
</dbReference>
<evidence type="ECO:0000256" key="2">
    <source>
        <dbReference type="ARBA" id="ARBA00022705"/>
    </source>
</evidence>
<comment type="catalytic activity">
    <reaction evidence="11">
        <text>ATP + H2O = ADP + phosphate + H(+)</text>
        <dbReference type="Rhea" id="RHEA:13065"/>
        <dbReference type="ChEBI" id="CHEBI:15377"/>
        <dbReference type="ChEBI" id="CHEBI:15378"/>
        <dbReference type="ChEBI" id="CHEBI:30616"/>
        <dbReference type="ChEBI" id="CHEBI:43474"/>
        <dbReference type="ChEBI" id="CHEBI:456216"/>
        <dbReference type="EC" id="5.6.2.4"/>
    </reaction>
</comment>
<evidence type="ECO:0000259" key="12">
    <source>
        <dbReference type="PROSITE" id="PS51192"/>
    </source>
</evidence>
<comment type="similarity">
    <text evidence="11">Belongs to the helicase family. PriA subfamily.</text>
</comment>
<dbReference type="PROSITE" id="PS51194">
    <property type="entry name" value="HELICASE_CTER"/>
    <property type="match status" value="1"/>
</dbReference>
<dbReference type="PROSITE" id="PS51192">
    <property type="entry name" value="HELICASE_ATP_BIND_1"/>
    <property type="match status" value="1"/>
</dbReference>
<dbReference type="InterPro" id="IPR027417">
    <property type="entry name" value="P-loop_NTPase"/>
</dbReference>
<evidence type="ECO:0000256" key="4">
    <source>
        <dbReference type="ARBA" id="ARBA00022741"/>
    </source>
</evidence>
<dbReference type="Pfam" id="PF17764">
    <property type="entry name" value="PriA_3primeBD"/>
    <property type="match status" value="1"/>
</dbReference>
<dbReference type="PANTHER" id="PTHR30580">
    <property type="entry name" value="PRIMOSOMAL PROTEIN N"/>
    <property type="match status" value="1"/>
</dbReference>
<dbReference type="Gene3D" id="3.40.1440.60">
    <property type="entry name" value="PriA, 3(prime) DNA-binding domain"/>
    <property type="match status" value="1"/>
</dbReference>
<feature type="domain" description="Helicase C-terminal" evidence="13">
    <location>
        <begin position="482"/>
        <end position="697"/>
    </location>
</feature>
<dbReference type="PANTHER" id="PTHR30580:SF0">
    <property type="entry name" value="PRIMOSOMAL PROTEIN N"/>
    <property type="match status" value="1"/>
</dbReference>
<comment type="function">
    <text evidence="11">Initiates the restart of stalled replication forks, which reloads the replicative helicase on sites other than the origin of replication. Recognizes and binds to abandoned replication forks and remodels them to uncover a helicase loading site. Promotes assembly of the primosome at these replication forks.</text>
</comment>
<gene>
    <name evidence="11 14" type="primary">priA</name>
    <name evidence="14" type="ORF">GCM10023213_23370</name>
</gene>
<dbReference type="Pfam" id="PF00271">
    <property type="entry name" value="Helicase_C"/>
    <property type="match status" value="1"/>
</dbReference>
<dbReference type="Gene3D" id="3.40.50.300">
    <property type="entry name" value="P-loop containing nucleotide triphosphate hydrolases"/>
    <property type="match status" value="2"/>
</dbReference>
<feature type="binding site" evidence="11">
    <location>
        <position position="535"/>
    </location>
    <ligand>
        <name>Zn(2+)</name>
        <dbReference type="ChEBI" id="CHEBI:29105"/>
        <label>2</label>
    </ligand>
</feature>
<keyword evidence="4 11" id="KW-0547">Nucleotide-binding</keyword>
<dbReference type="Proteomes" id="UP001499852">
    <property type="component" value="Unassembled WGS sequence"/>
</dbReference>
<evidence type="ECO:0000313" key="15">
    <source>
        <dbReference type="Proteomes" id="UP001499852"/>
    </source>
</evidence>
<feature type="binding site" evidence="11">
    <location>
        <position position="508"/>
    </location>
    <ligand>
        <name>Zn(2+)</name>
        <dbReference type="ChEBI" id="CHEBI:29105"/>
        <label>1</label>
    </ligand>
</feature>
<keyword evidence="8 11" id="KW-0067">ATP-binding</keyword>
<keyword evidence="10 11" id="KW-0413">Isomerase</keyword>
<keyword evidence="7 11" id="KW-0862">Zinc</keyword>
<dbReference type="InterPro" id="IPR040498">
    <property type="entry name" value="PriA_CRR"/>
</dbReference>
<dbReference type="SUPFAM" id="SSF52540">
    <property type="entry name" value="P-loop containing nucleoside triphosphate hydrolases"/>
    <property type="match status" value="1"/>
</dbReference>
<evidence type="ECO:0000256" key="1">
    <source>
        <dbReference type="ARBA" id="ARBA00022515"/>
    </source>
</evidence>
<comment type="caution">
    <text evidence="14">The sequence shown here is derived from an EMBL/GenBank/DDBJ whole genome shotgun (WGS) entry which is preliminary data.</text>
</comment>
<dbReference type="InterPro" id="IPR011545">
    <property type="entry name" value="DEAD/DEAH_box_helicase_dom"/>
</dbReference>
<dbReference type="InterPro" id="IPR042115">
    <property type="entry name" value="PriA_3primeBD_sf"/>
</dbReference>
<keyword evidence="15" id="KW-1185">Reference proteome</keyword>
<evidence type="ECO:0000256" key="8">
    <source>
        <dbReference type="ARBA" id="ARBA00022840"/>
    </source>
</evidence>
<comment type="cofactor">
    <cofactor evidence="11">
        <name>Zn(2+)</name>
        <dbReference type="ChEBI" id="CHEBI:29105"/>
    </cofactor>
    <text evidence="11">Binds 2 zinc ions per subunit.</text>
</comment>
<dbReference type="InterPro" id="IPR041236">
    <property type="entry name" value="PriA_C"/>
</dbReference>
<dbReference type="RefSeq" id="WP_345736559.1">
    <property type="nucleotide sequence ID" value="NZ_BAABIA010000004.1"/>
</dbReference>
<comment type="catalytic activity">
    <reaction evidence="11">
        <text>Couples ATP hydrolysis with the unwinding of duplex DNA by translocating in the 3'-5' direction.</text>
        <dbReference type="EC" id="5.6.2.4"/>
    </reaction>
</comment>
<dbReference type="InterPro" id="IPR041222">
    <property type="entry name" value="PriA_3primeBD"/>
</dbReference>
<keyword evidence="2 11" id="KW-0235">DNA replication</keyword>
<evidence type="ECO:0000256" key="5">
    <source>
        <dbReference type="ARBA" id="ARBA00022801"/>
    </source>
</evidence>
<dbReference type="Pfam" id="PF18074">
    <property type="entry name" value="PriA_C"/>
    <property type="match status" value="1"/>
</dbReference>
<feature type="domain" description="Helicase ATP-binding" evidence="12">
    <location>
        <begin position="271"/>
        <end position="440"/>
    </location>
</feature>
<name>A0ABP9P490_9BACT</name>
<dbReference type="EC" id="5.6.2.4" evidence="11"/>
<evidence type="ECO:0000256" key="3">
    <source>
        <dbReference type="ARBA" id="ARBA00022723"/>
    </source>
</evidence>
<evidence type="ECO:0000259" key="13">
    <source>
        <dbReference type="PROSITE" id="PS51194"/>
    </source>
</evidence>
<dbReference type="CDD" id="cd17929">
    <property type="entry name" value="DEXHc_priA"/>
    <property type="match status" value="1"/>
</dbReference>
<keyword evidence="5 11" id="KW-0378">Hydrolase</keyword>
<keyword evidence="1 11" id="KW-0639">Primosome</keyword>